<proteinExistence type="inferred from homology"/>
<dbReference type="GO" id="GO:0005886">
    <property type="term" value="C:plasma membrane"/>
    <property type="evidence" value="ECO:0007669"/>
    <property type="project" value="UniProtKB-SubCell"/>
</dbReference>
<evidence type="ECO:0000256" key="6">
    <source>
        <dbReference type="ARBA" id="ARBA00034125"/>
    </source>
</evidence>
<feature type="domain" description="Threonine/Serine exporter ThrE" evidence="9">
    <location>
        <begin position="275"/>
        <end position="366"/>
    </location>
</feature>
<feature type="transmembrane region" description="Helical" evidence="7">
    <location>
        <begin position="374"/>
        <end position="392"/>
    </location>
</feature>
<dbReference type="InterPro" id="IPR050539">
    <property type="entry name" value="ThrE_Dicarb/AminoAcid_Exp"/>
</dbReference>
<keyword evidence="11" id="KW-1185">Reference proteome</keyword>
<feature type="transmembrane region" description="Helical" evidence="7">
    <location>
        <begin position="265"/>
        <end position="285"/>
    </location>
</feature>
<accession>A0A318HJN3</accession>
<evidence type="ECO:0000256" key="5">
    <source>
        <dbReference type="ARBA" id="ARBA00023136"/>
    </source>
</evidence>
<evidence type="ECO:0000256" key="4">
    <source>
        <dbReference type="ARBA" id="ARBA00022989"/>
    </source>
</evidence>
<dbReference type="Pfam" id="PF12821">
    <property type="entry name" value="ThrE_2"/>
    <property type="match status" value="1"/>
</dbReference>
<reference evidence="10 11" key="2">
    <citation type="submission" date="2018-06" db="EMBL/GenBank/DDBJ databases">
        <title>Sequencing of bacterial isolates from soil warming experiment in Harvard Forest, Massachusetts, USA.</title>
        <authorList>
            <person name="Deangelis K.PhD."/>
        </authorList>
    </citation>
    <scope>NUCLEOTIDE SEQUENCE [LARGE SCALE GENOMIC DNA]</scope>
    <source>
        <strain evidence="10 11">GAS496</strain>
    </source>
</reference>
<comment type="caution">
    <text evidence="10">The sequence shown here is derived from an EMBL/GenBank/DDBJ whole genome shotgun (WGS) entry which is preliminary data.</text>
</comment>
<keyword evidence="5 7" id="KW-0472">Membrane</keyword>
<dbReference type="Proteomes" id="UP000247781">
    <property type="component" value="Unassembled WGS sequence"/>
</dbReference>
<feature type="transmembrane region" description="Helical" evidence="7">
    <location>
        <begin position="350"/>
        <end position="368"/>
    </location>
</feature>
<dbReference type="GO" id="GO:0022857">
    <property type="term" value="F:transmembrane transporter activity"/>
    <property type="evidence" value="ECO:0007669"/>
    <property type="project" value="InterPro"/>
</dbReference>
<feature type="transmembrane region" description="Helical" evidence="7">
    <location>
        <begin position="127"/>
        <end position="152"/>
    </location>
</feature>
<evidence type="ECO:0000259" key="9">
    <source>
        <dbReference type="Pfam" id="PF12821"/>
    </source>
</evidence>
<dbReference type="GO" id="GO:0015744">
    <property type="term" value="P:succinate transport"/>
    <property type="evidence" value="ECO:0007669"/>
    <property type="project" value="TreeGrafter"/>
</dbReference>
<evidence type="ECO:0000256" key="1">
    <source>
        <dbReference type="ARBA" id="ARBA00004651"/>
    </source>
</evidence>
<evidence type="ECO:0000259" key="8">
    <source>
        <dbReference type="Pfam" id="PF06738"/>
    </source>
</evidence>
<feature type="transmembrane region" description="Helical" evidence="7">
    <location>
        <begin position="233"/>
        <end position="253"/>
    </location>
</feature>
<dbReference type="PANTHER" id="PTHR34390">
    <property type="entry name" value="UPF0442 PROTEIN YJJB-RELATED"/>
    <property type="match status" value="1"/>
</dbReference>
<organism evidence="10 11">
    <name type="scientific">Mycolicibacterium moriokaense</name>
    <dbReference type="NCBI Taxonomy" id="39691"/>
    <lineage>
        <taxon>Bacteria</taxon>
        <taxon>Bacillati</taxon>
        <taxon>Actinomycetota</taxon>
        <taxon>Actinomycetes</taxon>
        <taxon>Mycobacteriales</taxon>
        <taxon>Mycobacteriaceae</taxon>
        <taxon>Mycolicibacterium</taxon>
    </lineage>
</organism>
<evidence type="ECO:0000313" key="10">
    <source>
        <dbReference type="EMBL" id="PXX10332.1"/>
    </source>
</evidence>
<evidence type="ECO:0000256" key="2">
    <source>
        <dbReference type="ARBA" id="ARBA00022475"/>
    </source>
</evidence>
<feature type="transmembrane region" description="Helical" evidence="7">
    <location>
        <begin position="319"/>
        <end position="338"/>
    </location>
</feature>
<dbReference type="RefSeq" id="WP_110315583.1">
    <property type="nucleotide sequence ID" value="NZ_QJJU01000004.1"/>
</dbReference>
<keyword evidence="2" id="KW-1003">Cell membrane</keyword>
<keyword evidence="4 7" id="KW-1133">Transmembrane helix</keyword>
<feature type="transmembrane region" description="Helical" evidence="7">
    <location>
        <begin position="191"/>
        <end position="212"/>
    </location>
</feature>
<dbReference type="InterPro" id="IPR024528">
    <property type="entry name" value="ThrE_2"/>
</dbReference>
<evidence type="ECO:0000256" key="7">
    <source>
        <dbReference type="SAM" id="Phobius"/>
    </source>
</evidence>
<dbReference type="OrthoDB" id="9763957at2"/>
<keyword evidence="3 7" id="KW-0812">Transmembrane</keyword>
<dbReference type="Pfam" id="PF06738">
    <property type="entry name" value="ThrE"/>
    <property type="match status" value="1"/>
</dbReference>
<reference evidence="11" key="1">
    <citation type="submission" date="2018-05" db="EMBL/GenBank/DDBJ databases">
        <authorList>
            <person name="Deangelis K."/>
            <person name="Huntemann M."/>
            <person name="Clum A."/>
            <person name="Pillay M."/>
            <person name="Palaniappan K."/>
            <person name="Varghese N."/>
            <person name="Mikhailova N."/>
            <person name="Stamatis D."/>
            <person name="Reddy T."/>
            <person name="Daum C."/>
            <person name="Shapiro N."/>
            <person name="Ivanova N."/>
            <person name="Kyrpides N."/>
            <person name="Woyke T."/>
        </authorList>
    </citation>
    <scope>NUCLEOTIDE SEQUENCE [LARGE SCALE GENOMIC DNA]</scope>
    <source>
        <strain evidence="11">GAS496</strain>
    </source>
</reference>
<dbReference type="PANTHER" id="PTHR34390:SF2">
    <property type="entry name" value="SUCCINATE TRANSPORTER SUBUNIT YJJP-RELATED"/>
    <property type="match status" value="1"/>
</dbReference>
<sequence>MVQDADRPIELALTAAGMMLEGGASAASVAGAMHDIASAAGLGGVTADVNDSVLTIGQQGTAHVGATAISSRTYDFGRLRDTTRVVNDLCANRIDPTTARRLLDTIGDASTHHAMWLRLVASGAAGASWAVVFGADSVVTVSAFVVNIVLAWAHSRLTRIGWPIFFTQLIAGIIAVAVAATVAVFHPHADASLTVTSVIVLLLPGVAFIGGVKDAISGWYLTAIARLAESITAVLGLIIGIQLALTAAAHAGINLDVAPPKAINLSPTPTTLIASGAIAVFFGIVSRNSPKTLAASAVLSAVGLTIYTGALGIDVSGRWATAAAATTIGALAAMIGTLDRTPTLAITTPAMLPLLPGIALYQGMFYGGTHLQNAIMLALALAGGVTAGEYITTTLRSIRVNRPSRA</sequence>
<dbReference type="AlphaFoldDB" id="A0A318HJN3"/>
<comment type="subcellular location">
    <subcellularLocation>
        <location evidence="1">Cell membrane</location>
        <topology evidence="1">Multi-pass membrane protein</topology>
    </subcellularLocation>
</comment>
<feature type="domain" description="Threonine/serine exporter-like N-terminal" evidence="8">
    <location>
        <begin position="11"/>
        <end position="246"/>
    </location>
</feature>
<dbReference type="InterPro" id="IPR010619">
    <property type="entry name" value="ThrE-like_N"/>
</dbReference>
<name>A0A318HJN3_9MYCO</name>
<evidence type="ECO:0000256" key="3">
    <source>
        <dbReference type="ARBA" id="ARBA00022692"/>
    </source>
</evidence>
<evidence type="ECO:0000313" key="11">
    <source>
        <dbReference type="Proteomes" id="UP000247781"/>
    </source>
</evidence>
<feature type="transmembrane region" description="Helical" evidence="7">
    <location>
        <begin position="164"/>
        <end position="185"/>
    </location>
</feature>
<dbReference type="EMBL" id="QJJU01000004">
    <property type="protein sequence ID" value="PXX10332.1"/>
    <property type="molecule type" value="Genomic_DNA"/>
</dbReference>
<feature type="transmembrane region" description="Helical" evidence="7">
    <location>
        <begin position="292"/>
        <end position="313"/>
    </location>
</feature>
<comment type="similarity">
    <text evidence="6">Belongs to the ThrE exporter (TC 2.A.79) family.</text>
</comment>
<gene>
    <name evidence="10" type="ORF">C8E89_104128</name>
</gene>
<protein>
    <submittedName>
        <fullName evidence="10">Uncharacterized membrane protein YjjP (DUF1212 family)</fullName>
    </submittedName>
</protein>